<feature type="compositionally biased region" description="Low complexity" evidence="1">
    <location>
        <begin position="614"/>
        <end position="625"/>
    </location>
</feature>
<feature type="region of interest" description="Disordered" evidence="1">
    <location>
        <begin position="247"/>
        <end position="279"/>
    </location>
</feature>
<feature type="compositionally biased region" description="Low complexity" evidence="1">
    <location>
        <begin position="639"/>
        <end position="650"/>
    </location>
</feature>
<accession>A0A9C7BJ92</accession>
<feature type="region of interest" description="Disordered" evidence="1">
    <location>
        <begin position="600"/>
        <end position="657"/>
    </location>
</feature>
<feature type="compositionally biased region" description="Acidic residues" evidence="1">
    <location>
        <begin position="260"/>
        <end position="275"/>
    </location>
</feature>
<organism evidence="2">
    <name type="scientific">Armadillidium vulgare clopovirus</name>
    <dbReference type="NCBI Taxonomy" id="2984284"/>
    <lineage>
        <taxon>Viruses</taxon>
        <taxon>Viruses incertae sedis</taxon>
        <taxon>Naldaviricetes</taxon>
        <taxon>Nimaviridae</taxon>
    </lineage>
</organism>
<feature type="compositionally biased region" description="Acidic residues" evidence="1">
    <location>
        <begin position="626"/>
        <end position="636"/>
    </location>
</feature>
<protein>
    <submittedName>
        <fullName evidence="2">Uncharacterized protein</fullName>
    </submittedName>
</protein>
<evidence type="ECO:0000313" key="2">
    <source>
        <dbReference type="EMBL" id="BDT63371.1"/>
    </source>
</evidence>
<feature type="compositionally biased region" description="Polar residues" evidence="1">
    <location>
        <begin position="902"/>
        <end position="912"/>
    </location>
</feature>
<proteinExistence type="predicted"/>
<reference evidence="2" key="1">
    <citation type="submission" date="2022-10" db="EMBL/GenBank/DDBJ databases">
        <title>Genome sequences of endogenous nimaviruses in decapod crustaceans.</title>
        <authorList>
            <person name="Kawato S."/>
            <person name="Nozaki R."/>
            <person name="Kondo H."/>
            <person name="Hirono I."/>
        </authorList>
    </citation>
    <scope>NUCLEOTIDE SEQUENCE</scope>
    <source>
        <strain evidence="2">TUMSAT20210906</strain>
    </source>
</reference>
<evidence type="ECO:0000256" key="1">
    <source>
        <dbReference type="SAM" id="MobiDB-lite"/>
    </source>
</evidence>
<dbReference type="EMBL" id="LC738883">
    <property type="protein sequence ID" value="BDT63371.1"/>
    <property type="molecule type" value="Genomic_DNA"/>
</dbReference>
<feature type="compositionally biased region" description="Polar residues" evidence="1">
    <location>
        <begin position="937"/>
        <end position="950"/>
    </location>
</feature>
<feature type="region of interest" description="Disordered" evidence="1">
    <location>
        <begin position="981"/>
        <end position="1014"/>
    </location>
</feature>
<feature type="region of interest" description="Disordered" evidence="1">
    <location>
        <begin position="806"/>
        <end position="950"/>
    </location>
</feature>
<sequence>MAEKSQSPLPPSSSTTSELKFLKNVREANTIRQKLERAIRDFATDENIANLKISKDEGIKFIKNGNLNIPRYENNLIYVDPENPHIFCTNRRNKKKVEFSLNEKENLPVILTHSEEEKNVTIYACLSALYVVTEEKSGYQKPYFRNYTYGCLIKLSYMNEDGNVDKETFRLYDLLCGKYYAFKHNEETTTTTTTTTLLEEIENKNLRLKEIARDLLKQKHDDETLKPENSSLKLHFNEINFSTHQVKTTTTTTTEMRGDDGDDSDNDDDDDDDDNGDKVLITPFEISDYKIGATKLRIDEKFIGTSISLTIVREFETREKHNNNNTNTTNIKGLYSDSFFKDEGNLGLPSIFTKGSCLSIYEDIRKLEKKHKNLNTGGNLEKLIENFLILNKSELKDEKKKQSVSDGVGGGGGGSGCRMTKTKRIVCGHLLLTFSIEDLKTLSEEEPECLFVDPENIQKRLLRNEVIPKLLDDFKIILDSPLNHTCLSYALNHIKNFSVSKETEEHVRENLENEENTDNRKNKYTKSGKVYEYLETFRLKYSFFDISPIHSPDMENKYFFLTNSSPRAYLNSAYIIGMNSLYLNTSIIIHDPRRNNRAYKVIPKREHRPPGKNDAAAAAAAAAADSDSDDDGDDEDNGNKSSNNLNNDNRGIGRNDDEEDHKKSVFLMKIKNSKVDNYMAMMIRYLISFVKTINFESINDEVKIKIPLEKENNEEGLEVLLQFSRKPISILDSRNIDRTVLAAAEKALNECFIPYVYEFSNNGFPKTSMFEFIKDKIEKIKEDMKYICKSRNKIEEIVRNHNKNGYDVNKMKKCAPSAQNTSKEELIKTKTTTTGKKRKRFESNDDRITVNGSSGSGNDDKGKKRFRPSPENADISGVVAHAESHHHQHPHSNTNYKKSENNKSASSPNRSKTAMKKNNHNNNNKTGQPFENKKNESTTSPLLSNFNSIKKGSQEVNSKLLNKNDARVVIMKDGDGDFPAAATAAAAEKETTREKQKYKKQQQQQHQHQPHLPKLSNEFERRKVNNNNNIPQQKDDGILTDSLEINGGSAHCQSSLITSTISITNNYSNANNIRACAGKGLRGKEKSGLDGYVDSYPHNVFEENIKTPISPLSSEPEETNNKSIGSKDIYSFDNDVYCGELNDIVVAQLQKKSN</sequence>
<name>A0A9C7BJ92_9VIRU</name>